<dbReference type="Proteomes" id="UP000077069">
    <property type="component" value="Unassembled WGS sequence"/>
</dbReference>
<gene>
    <name evidence="2" type="ORF">CC84DRAFT_44056</name>
</gene>
<sequence>MTETKDDGLLRIPCCCSFAFAFAFHYPVLLLNFCSAFVLRCILSTAARYGALSISIYLARPLHSREVLSAFSEQGFCIIMVRLRHFWCDIVHGMAMSLVSVVACSAPLHTVNTTAYT</sequence>
<dbReference type="InParanoid" id="A0A177CVX3"/>
<dbReference type="EMBL" id="KV441548">
    <property type="protein sequence ID" value="OAG11714.1"/>
    <property type="molecule type" value="Genomic_DNA"/>
</dbReference>
<evidence type="ECO:0000313" key="3">
    <source>
        <dbReference type="Proteomes" id="UP000077069"/>
    </source>
</evidence>
<proteinExistence type="predicted"/>
<dbReference type="GeneID" id="28769775"/>
<dbReference type="AlphaFoldDB" id="A0A177CVX3"/>
<protein>
    <submittedName>
        <fullName evidence="2">Uncharacterized protein</fullName>
    </submittedName>
</protein>
<accession>A0A177CVX3</accession>
<organism evidence="2 3">
    <name type="scientific">Paraphaeosphaeria sporulosa</name>
    <dbReference type="NCBI Taxonomy" id="1460663"/>
    <lineage>
        <taxon>Eukaryota</taxon>
        <taxon>Fungi</taxon>
        <taxon>Dikarya</taxon>
        <taxon>Ascomycota</taxon>
        <taxon>Pezizomycotina</taxon>
        <taxon>Dothideomycetes</taxon>
        <taxon>Pleosporomycetidae</taxon>
        <taxon>Pleosporales</taxon>
        <taxon>Massarineae</taxon>
        <taxon>Didymosphaeriaceae</taxon>
        <taxon>Paraphaeosphaeria</taxon>
    </lineage>
</organism>
<name>A0A177CVX3_9PLEO</name>
<feature type="transmembrane region" description="Helical" evidence="1">
    <location>
        <begin position="12"/>
        <end position="31"/>
    </location>
</feature>
<keyword evidence="1" id="KW-0472">Membrane</keyword>
<keyword evidence="1" id="KW-1133">Transmembrane helix</keyword>
<evidence type="ECO:0000256" key="1">
    <source>
        <dbReference type="SAM" id="Phobius"/>
    </source>
</evidence>
<evidence type="ECO:0000313" key="2">
    <source>
        <dbReference type="EMBL" id="OAG11714.1"/>
    </source>
</evidence>
<dbReference type="RefSeq" id="XP_018042079.1">
    <property type="nucleotide sequence ID" value="XM_018186289.1"/>
</dbReference>
<keyword evidence="3" id="KW-1185">Reference proteome</keyword>
<reference evidence="2 3" key="1">
    <citation type="submission" date="2016-05" db="EMBL/GenBank/DDBJ databases">
        <title>Comparative analysis of secretome profiles of manganese(II)-oxidizing ascomycete fungi.</title>
        <authorList>
            <consortium name="DOE Joint Genome Institute"/>
            <person name="Zeiner C.A."/>
            <person name="Purvine S.O."/>
            <person name="Zink E.M."/>
            <person name="Wu S."/>
            <person name="Pasa-Tolic L."/>
            <person name="Chaput D.L."/>
            <person name="Haridas S."/>
            <person name="Grigoriev I.V."/>
            <person name="Santelli C.M."/>
            <person name="Hansel C.M."/>
        </authorList>
    </citation>
    <scope>NUCLEOTIDE SEQUENCE [LARGE SCALE GENOMIC DNA]</scope>
    <source>
        <strain evidence="2 3">AP3s5-JAC2a</strain>
    </source>
</reference>
<keyword evidence="1" id="KW-0812">Transmembrane</keyword>